<dbReference type="PANTHER" id="PTHR42057:SF2">
    <property type="entry name" value="F-BOX DOMAIN PROTEIN (AFU_ORTHOLOGUE AFUA_4G00200)-RELATED"/>
    <property type="match status" value="1"/>
</dbReference>
<feature type="domain" description="F-box" evidence="1">
    <location>
        <begin position="1"/>
        <end position="46"/>
    </location>
</feature>
<keyword evidence="3" id="KW-1185">Reference proteome</keyword>
<dbReference type="InterPro" id="IPR001810">
    <property type="entry name" value="F-box_dom"/>
</dbReference>
<name>A0A395HEX7_ASPHC</name>
<organism evidence="2 3">
    <name type="scientific">Aspergillus homomorphus (strain CBS 101889)</name>
    <dbReference type="NCBI Taxonomy" id="1450537"/>
    <lineage>
        <taxon>Eukaryota</taxon>
        <taxon>Fungi</taxon>
        <taxon>Dikarya</taxon>
        <taxon>Ascomycota</taxon>
        <taxon>Pezizomycotina</taxon>
        <taxon>Eurotiomycetes</taxon>
        <taxon>Eurotiomycetidae</taxon>
        <taxon>Eurotiales</taxon>
        <taxon>Aspergillaceae</taxon>
        <taxon>Aspergillus</taxon>
        <taxon>Aspergillus subgen. Circumdati</taxon>
    </lineage>
</organism>
<accession>A0A395HEX7</accession>
<gene>
    <name evidence="2" type="ORF">BO97DRAFT_439096</name>
</gene>
<protein>
    <submittedName>
        <fullName evidence="2">F-box domain-containing protein</fullName>
    </submittedName>
</protein>
<evidence type="ECO:0000259" key="1">
    <source>
        <dbReference type="PROSITE" id="PS50181"/>
    </source>
</evidence>
<dbReference type="PANTHER" id="PTHR42057">
    <property type="entry name" value="F-BOX DOMAIN PROTEIN (AFU_ORTHOLOGUE AFUA_4G00200)"/>
    <property type="match status" value="1"/>
</dbReference>
<dbReference type="AlphaFoldDB" id="A0A395HEX7"/>
<reference evidence="2 3" key="1">
    <citation type="submission" date="2018-02" db="EMBL/GenBank/DDBJ databases">
        <title>The genomes of Aspergillus section Nigri reveals drivers in fungal speciation.</title>
        <authorList>
            <consortium name="DOE Joint Genome Institute"/>
            <person name="Vesth T.C."/>
            <person name="Nybo J."/>
            <person name="Theobald S."/>
            <person name="Brandl J."/>
            <person name="Frisvad J.C."/>
            <person name="Nielsen K.F."/>
            <person name="Lyhne E.K."/>
            <person name="Kogle M.E."/>
            <person name="Kuo A."/>
            <person name="Riley R."/>
            <person name="Clum A."/>
            <person name="Nolan M."/>
            <person name="Lipzen A."/>
            <person name="Salamov A."/>
            <person name="Henrissat B."/>
            <person name="Wiebenga A."/>
            <person name="De vries R.P."/>
            <person name="Grigoriev I.V."/>
            <person name="Mortensen U.H."/>
            <person name="Andersen M.R."/>
            <person name="Baker S.E."/>
        </authorList>
    </citation>
    <scope>NUCLEOTIDE SEQUENCE [LARGE SCALE GENOMIC DNA]</scope>
    <source>
        <strain evidence="2 3">CBS 101889</strain>
    </source>
</reference>
<dbReference type="GeneID" id="37202242"/>
<dbReference type="RefSeq" id="XP_025545675.1">
    <property type="nucleotide sequence ID" value="XM_025697953.1"/>
</dbReference>
<dbReference type="PROSITE" id="PS50181">
    <property type="entry name" value="FBOX"/>
    <property type="match status" value="1"/>
</dbReference>
<dbReference type="Proteomes" id="UP000248961">
    <property type="component" value="Unassembled WGS sequence"/>
</dbReference>
<proteinExistence type="predicted"/>
<evidence type="ECO:0000313" key="3">
    <source>
        <dbReference type="Proteomes" id="UP000248961"/>
    </source>
</evidence>
<dbReference type="OrthoDB" id="3140657at2759"/>
<evidence type="ECO:0000313" key="2">
    <source>
        <dbReference type="EMBL" id="RAL06521.1"/>
    </source>
</evidence>
<dbReference type="VEuPathDB" id="FungiDB:BO97DRAFT_439096"/>
<sequence length="442" mass="51595">MSSLASLPPEIIHRVLYFTDLSSLCELSLTNRYIGAISQKELLKVVTVYPRKESRERFQAILEDETRARLVDRLYLDVSAWAGYYTQERYINQSIRDKQILQLRRFMKLVPRLKELPRLRSIVLRFHQGCYVEDTWNDAHQNAAFRSCVMSEFILALASLDEPVKELALCNLQNINPTGPEVVRNLTKILGSLHALRLNITNEHDEGNGENDLEQNEPHKFFPELPSFWLAPAAATLEHLTIYSSNYFGFYPKLELREVHLPRLKTLALGKYAFVHDSQLEWILSHSRTLTELYLDDTPILFEVSVYNNDRACLEPGRYTHKAGLGNKHFATYDKRWHHYFRAFQVRLPHLRHFSYGRSEPWWAEDMTPFERETEITVGMHDESYMVFCDGFGPTPYMNTTIYDTDDEEPSYEGDGVDCMEEDQQALEELLEKIGQRLEVLD</sequence>
<dbReference type="EMBL" id="KZ824383">
    <property type="protein sequence ID" value="RAL06521.1"/>
    <property type="molecule type" value="Genomic_DNA"/>
</dbReference>